<feature type="transmembrane region" description="Helical" evidence="5">
    <location>
        <begin position="237"/>
        <end position="254"/>
    </location>
</feature>
<keyword evidence="7" id="KW-1185">Reference proteome</keyword>
<feature type="transmembrane region" description="Helical" evidence="5">
    <location>
        <begin position="154"/>
        <end position="178"/>
    </location>
</feature>
<evidence type="ECO:0000256" key="1">
    <source>
        <dbReference type="ARBA" id="ARBA00004141"/>
    </source>
</evidence>
<evidence type="ECO:0008006" key="8">
    <source>
        <dbReference type="Google" id="ProtNLM"/>
    </source>
</evidence>
<evidence type="ECO:0000256" key="3">
    <source>
        <dbReference type="ARBA" id="ARBA00022989"/>
    </source>
</evidence>
<dbReference type="GO" id="GO:0016020">
    <property type="term" value="C:membrane"/>
    <property type="evidence" value="ECO:0007669"/>
    <property type="project" value="UniProtKB-SubCell"/>
</dbReference>
<gene>
    <name evidence="6" type="ORF">APUU_70851S</name>
</gene>
<dbReference type="Proteomes" id="UP000654913">
    <property type="component" value="Chromosome 7"/>
</dbReference>
<evidence type="ECO:0000256" key="4">
    <source>
        <dbReference type="ARBA" id="ARBA00023136"/>
    </source>
</evidence>
<organism evidence="6 7">
    <name type="scientific">Aspergillus puulaauensis</name>
    <dbReference type="NCBI Taxonomy" id="1220207"/>
    <lineage>
        <taxon>Eukaryota</taxon>
        <taxon>Fungi</taxon>
        <taxon>Dikarya</taxon>
        <taxon>Ascomycota</taxon>
        <taxon>Pezizomycotina</taxon>
        <taxon>Eurotiomycetes</taxon>
        <taxon>Eurotiomycetidae</taxon>
        <taxon>Eurotiales</taxon>
        <taxon>Aspergillaceae</taxon>
        <taxon>Aspergillus</taxon>
    </lineage>
</organism>
<accession>A0A7R7XX10</accession>
<evidence type="ECO:0000256" key="2">
    <source>
        <dbReference type="ARBA" id="ARBA00022692"/>
    </source>
</evidence>
<keyword evidence="3 5" id="KW-1133">Transmembrane helix</keyword>
<dbReference type="OrthoDB" id="3358017at2759"/>
<feature type="transmembrane region" description="Helical" evidence="5">
    <location>
        <begin position="119"/>
        <end position="142"/>
    </location>
</feature>
<dbReference type="InterPro" id="IPR007568">
    <property type="entry name" value="RTA1"/>
</dbReference>
<feature type="transmembrane region" description="Helical" evidence="5">
    <location>
        <begin position="199"/>
        <end position="217"/>
    </location>
</feature>
<dbReference type="AlphaFoldDB" id="A0A7R7XX10"/>
<dbReference type="KEGG" id="apuu:APUU_70851S"/>
<dbReference type="GeneID" id="64979278"/>
<feature type="transmembrane region" description="Helical" evidence="5">
    <location>
        <begin position="20"/>
        <end position="38"/>
    </location>
</feature>
<reference evidence="6" key="1">
    <citation type="submission" date="2021-01" db="EMBL/GenBank/DDBJ databases">
        <authorList>
            <consortium name="Aspergillus puulaauensis MK2 genome sequencing consortium"/>
            <person name="Kazuki M."/>
            <person name="Futagami T."/>
        </authorList>
    </citation>
    <scope>NUCLEOTIDE SEQUENCE</scope>
    <source>
        <strain evidence="6">MK2</strain>
    </source>
</reference>
<dbReference type="RefSeq" id="XP_041561467.1">
    <property type="nucleotide sequence ID" value="XM_041695771.1"/>
</dbReference>
<keyword evidence="4 5" id="KW-0472">Membrane</keyword>
<proteinExistence type="predicted"/>
<comment type="subcellular location">
    <subcellularLocation>
        <location evidence="1">Membrane</location>
        <topology evidence="1">Multi-pass membrane protein</topology>
    </subcellularLocation>
</comment>
<dbReference type="PANTHER" id="PTHR31465:SF27">
    <property type="entry name" value="DOMAIN PROTEIN, PUTATIVE (AFU_ORTHOLOGUE AFUA_3G01030)-RELATED"/>
    <property type="match status" value="1"/>
</dbReference>
<evidence type="ECO:0000256" key="5">
    <source>
        <dbReference type="SAM" id="Phobius"/>
    </source>
</evidence>
<keyword evidence="2 5" id="KW-0812">Transmembrane</keyword>
<evidence type="ECO:0000313" key="7">
    <source>
        <dbReference type="Proteomes" id="UP000654913"/>
    </source>
</evidence>
<feature type="transmembrane region" description="Helical" evidence="5">
    <location>
        <begin position="45"/>
        <end position="64"/>
    </location>
</feature>
<dbReference type="EMBL" id="AP024449">
    <property type="protein sequence ID" value="BCS29281.1"/>
    <property type="molecule type" value="Genomic_DNA"/>
</dbReference>
<protein>
    <recommendedName>
        <fullName evidence="8">RTA1 like protein-domain-containing protein</fullName>
    </recommendedName>
</protein>
<name>A0A7R7XX10_9EURO</name>
<sequence length="278" mass="31174">MTELQTYKGFYLWHYVPSRVAAVIFLLLFLAATAFHSWKTWKHKTYFCICFALGCFFEFIGYCARTSAHNKTGKMMPFCIQNVFILLGPALFAASIYMVLGRVIVAVKGARHSLIPVKWLTKIFVAGDVVSFLIQGGAAGMMVSTDLASLGNKLVVVGLVVQVVMFGLFVVTAVIFQVRMSRDGGAGLEVFSGNFRWRFHLRTLYLVSLLVMVRSVFRVVEFVMGNDGYLLQNEWPLYVFDAALMGLVVVVFGIRYPSDVNPYSHVHERVALGEVHQV</sequence>
<dbReference type="PANTHER" id="PTHR31465">
    <property type="entry name" value="PROTEIN RTA1-RELATED"/>
    <property type="match status" value="1"/>
</dbReference>
<reference evidence="6" key="2">
    <citation type="submission" date="2021-02" db="EMBL/GenBank/DDBJ databases">
        <title>Aspergillus puulaauensis MK2 genome sequence.</title>
        <authorList>
            <person name="Futagami T."/>
            <person name="Mori K."/>
            <person name="Kadooka C."/>
            <person name="Tanaka T."/>
        </authorList>
    </citation>
    <scope>NUCLEOTIDE SEQUENCE</scope>
    <source>
        <strain evidence="6">MK2</strain>
    </source>
</reference>
<feature type="transmembrane region" description="Helical" evidence="5">
    <location>
        <begin position="84"/>
        <end position="107"/>
    </location>
</feature>
<evidence type="ECO:0000313" key="6">
    <source>
        <dbReference type="EMBL" id="BCS29281.1"/>
    </source>
</evidence>
<dbReference type="Pfam" id="PF04479">
    <property type="entry name" value="RTA1"/>
    <property type="match status" value="1"/>
</dbReference>